<dbReference type="OMA" id="HYESKRR"/>
<proteinExistence type="predicted"/>
<keyword evidence="2" id="KW-1185">Reference proteome</keyword>
<protein>
    <submittedName>
        <fullName evidence="1">Uncharacterized protein</fullName>
    </submittedName>
</protein>
<name>A0A026X092_OOCBI</name>
<dbReference type="OrthoDB" id="7994850at2759"/>
<organism evidence="1 2">
    <name type="scientific">Ooceraea biroi</name>
    <name type="common">Clonal raider ant</name>
    <name type="synonym">Cerapachys biroi</name>
    <dbReference type="NCBI Taxonomy" id="2015173"/>
    <lineage>
        <taxon>Eukaryota</taxon>
        <taxon>Metazoa</taxon>
        <taxon>Ecdysozoa</taxon>
        <taxon>Arthropoda</taxon>
        <taxon>Hexapoda</taxon>
        <taxon>Insecta</taxon>
        <taxon>Pterygota</taxon>
        <taxon>Neoptera</taxon>
        <taxon>Endopterygota</taxon>
        <taxon>Hymenoptera</taxon>
        <taxon>Apocrita</taxon>
        <taxon>Aculeata</taxon>
        <taxon>Formicoidea</taxon>
        <taxon>Formicidae</taxon>
        <taxon>Dorylinae</taxon>
        <taxon>Ooceraea</taxon>
    </lineage>
</organism>
<dbReference type="STRING" id="2015173.A0A026X092"/>
<dbReference type="EMBL" id="KK107048">
    <property type="protein sequence ID" value="EZA61677.1"/>
    <property type="molecule type" value="Genomic_DNA"/>
</dbReference>
<evidence type="ECO:0000313" key="1">
    <source>
        <dbReference type="EMBL" id="EZA61677.1"/>
    </source>
</evidence>
<accession>A0A026X092</accession>
<dbReference type="Proteomes" id="UP000053097">
    <property type="component" value="Unassembled WGS sequence"/>
</dbReference>
<dbReference type="PANTHER" id="PTHR22954:SF3">
    <property type="entry name" value="PROTEIN CBG08539"/>
    <property type="match status" value="1"/>
</dbReference>
<gene>
    <name evidence="1" type="ORF">X777_10509</name>
</gene>
<dbReference type="AlphaFoldDB" id="A0A026X092"/>
<dbReference type="Pfam" id="PF03564">
    <property type="entry name" value="DUF1759"/>
    <property type="match status" value="1"/>
</dbReference>
<reference evidence="1 2" key="1">
    <citation type="journal article" date="2014" name="Curr. Biol.">
        <title>The genome of the clonal raider ant Cerapachys biroi.</title>
        <authorList>
            <person name="Oxley P.R."/>
            <person name="Ji L."/>
            <person name="Fetter-Pruneda I."/>
            <person name="McKenzie S.K."/>
            <person name="Li C."/>
            <person name="Hu H."/>
            <person name="Zhang G."/>
            <person name="Kronauer D.J."/>
        </authorList>
    </citation>
    <scope>NUCLEOTIDE SEQUENCE [LARGE SCALE GENOMIC DNA]</scope>
</reference>
<dbReference type="PANTHER" id="PTHR22954">
    <property type="entry name" value="RETROVIRAL PROTEASE-RELATED"/>
    <property type="match status" value="1"/>
</dbReference>
<sequence>MCNSTQLSAHPNSFSLSHLPPIKLPPFDSSYEDWEQFRDRFTTLIVNNKDIDDFACIHFFNSCLKGRALECIANISITAENFNVARKTLTSHYESKRRLLNLHFSSLLNLTAIPRESATEPAPLKR</sequence>
<evidence type="ECO:0000313" key="2">
    <source>
        <dbReference type="Proteomes" id="UP000053097"/>
    </source>
</evidence>
<dbReference type="InterPro" id="IPR005312">
    <property type="entry name" value="DUF1759"/>
</dbReference>